<feature type="disulfide bond" evidence="5">
    <location>
        <begin position="91"/>
        <end position="101"/>
    </location>
</feature>
<feature type="domain" description="SRCR" evidence="7">
    <location>
        <begin position="545"/>
        <end position="645"/>
    </location>
</feature>
<dbReference type="CDD" id="cd00041">
    <property type="entry name" value="CUB"/>
    <property type="match status" value="1"/>
</dbReference>
<feature type="disulfide bond" evidence="5">
    <location>
        <begin position="830"/>
        <end position="840"/>
    </location>
</feature>
<feature type="disulfide bond" evidence="5">
    <location>
        <begin position="509"/>
        <end position="519"/>
    </location>
</feature>
<evidence type="ECO:0000256" key="4">
    <source>
        <dbReference type="ARBA" id="ARBA00023180"/>
    </source>
</evidence>
<feature type="disulfide bond" evidence="5">
    <location>
        <begin position="583"/>
        <end position="644"/>
    </location>
</feature>
<keyword evidence="4" id="KW-0325">Glycoprotein</keyword>
<gene>
    <name evidence="8" type="ORF">MEDL_49784</name>
</gene>
<dbReference type="Pfam" id="PF00431">
    <property type="entry name" value="CUB"/>
    <property type="match status" value="1"/>
</dbReference>
<comment type="caution">
    <text evidence="5">Lacks conserved residue(s) required for the propagation of feature annotation.</text>
</comment>
<dbReference type="SMART" id="SM00202">
    <property type="entry name" value="SR"/>
    <property type="match status" value="9"/>
</dbReference>
<feature type="domain" description="SRCR" evidence="7">
    <location>
        <begin position="438"/>
        <end position="540"/>
    </location>
</feature>
<dbReference type="PRINTS" id="PR00258">
    <property type="entry name" value="SPERACTRCPTR"/>
</dbReference>
<feature type="domain" description="SRCR" evidence="7">
    <location>
        <begin position="756"/>
        <end position="861"/>
    </location>
</feature>
<dbReference type="SUPFAM" id="SSF49854">
    <property type="entry name" value="Spermadhesin, CUB domain"/>
    <property type="match status" value="1"/>
</dbReference>
<feature type="disulfide bond" evidence="5">
    <location>
        <begin position="570"/>
        <end position="634"/>
    </location>
</feature>
<dbReference type="PROSITE" id="PS01180">
    <property type="entry name" value="CUB"/>
    <property type="match status" value="1"/>
</dbReference>
<dbReference type="Pfam" id="PF00530">
    <property type="entry name" value="SRCR"/>
    <property type="match status" value="9"/>
</dbReference>
<dbReference type="PROSITE" id="PS00420">
    <property type="entry name" value="SRCR_1"/>
    <property type="match status" value="4"/>
</dbReference>
<dbReference type="InterPro" id="IPR000859">
    <property type="entry name" value="CUB_dom"/>
</dbReference>
<feature type="domain" description="SRCR" evidence="7">
    <location>
        <begin position="334"/>
        <end position="433"/>
    </location>
</feature>
<feature type="domain" description="SRCR" evidence="7">
    <location>
        <begin position="126"/>
        <end position="227"/>
    </location>
</feature>
<dbReference type="EMBL" id="CAJPWZ010002386">
    <property type="protein sequence ID" value="CAG2237293.1"/>
    <property type="molecule type" value="Genomic_DNA"/>
</dbReference>
<evidence type="ECO:0000313" key="9">
    <source>
        <dbReference type="Proteomes" id="UP000683360"/>
    </source>
</evidence>
<evidence type="ECO:0000256" key="3">
    <source>
        <dbReference type="ARBA" id="ARBA00023157"/>
    </source>
</evidence>
<dbReference type="GO" id="GO:0016020">
    <property type="term" value="C:membrane"/>
    <property type="evidence" value="ECO:0007669"/>
    <property type="project" value="InterPro"/>
</dbReference>
<evidence type="ECO:0000256" key="2">
    <source>
        <dbReference type="ARBA" id="ARBA00022737"/>
    </source>
</evidence>
<accession>A0A8S3U102</accession>
<keyword evidence="2" id="KW-0677">Repeat</keyword>
<dbReference type="PANTHER" id="PTHR19331:SF487">
    <property type="entry name" value="SOLUBLE SCAVENGER RECEPTOR CYSTEINE-RICH DOMAIN-CONTAINING PROTEIN SSC5D"/>
    <property type="match status" value="1"/>
</dbReference>
<feature type="disulfide bond" evidence="5">
    <location>
        <begin position="300"/>
        <end position="310"/>
    </location>
</feature>
<dbReference type="Gene3D" id="2.60.120.290">
    <property type="entry name" value="Spermadhesin, CUB domain"/>
    <property type="match status" value="1"/>
</dbReference>
<feature type="disulfide bond" evidence="5">
    <location>
        <begin position="615"/>
        <end position="625"/>
    </location>
</feature>
<keyword evidence="9" id="KW-1185">Reference proteome</keyword>
<dbReference type="SUPFAM" id="SSF56487">
    <property type="entry name" value="SRCR-like"/>
    <property type="match status" value="9"/>
</dbReference>
<evidence type="ECO:0000256" key="1">
    <source>
        <dbReference type="ARBA" id="ARBA00022729"/>
    </source>
</evidence>
<dbReference type="InterPro" id="IPR035914">
    <property type="entry name" value="Sperma_CUB_dom_sf"/>
</dbReference>
<evidence type="ECO:0000259" key="6">
    <source>
        <dbReference type="PROSITE" id="PS01180"/>
    </source>
</evidence>
<keyword evidence="1" id="KW-0732">Signal</keyword>
<name>A0A8S3U102_MYTED</name>
<proteinExistence type="predicted"/>
<comment type="caution">
    <text evidence="8">The sequence shown here is derived from an EMBL/GenBank/DDBJ whole genome shotgun (WGS) entry which is preliminary data.</text>
</comment>
<feature type="disulfide bond" evidence="5">
    <location>
        <begin position="721"/>
        <end position="731"/>
    </location>
</feature>
<protein>
    <submittedName>
        <fullName evidence="8">DMBT1</fullName>
    </submittedName>
</protein>
<evidence type="ECO:0000313" key="8">
    <source>
        <dbReference type="EMBL" id="CAG2237293.1"/>
    </source>
</evidence>
<dbReference type="InterPro" id="IPR036772">
    <property type="entry name" value="SRCR-like_dom_sf"/>
</dbReference>
<organism evidence="8 9">
    <name type="scientific">Mytilus edulis</name>
    <name type="common">Blue mussel</name>
    <dbReference type="NCBI Taxonomy" id="6550"/>
    <lineage>
        <taxon>Eukaryota</taxon>
        <taxon>Metazoa</taxon>
        <taxon>Spiralia</taxon>
        <taxon>Lophotrochozoa</taxon>
        <taxon>Mollusca</taxon>
        <taxon>Bivalvia</taxon>
        <taxon>Autobranchia</taxon>
        <taxon>Pteriomorphia</taxon>
        <taxon>Mytilida</taxon>
        <taxon>Mytiloidea</taxon>
        <taxon>Mytilidae</taxon>
        <taxon>Mytilinae</taxon>
        <taxon>Mytilus</taxon>
    </lineage>
</organism>
<dbReference type="OrthoDB" id="6102859at2759"/>
<dbReference type="PANTHER" id="PTHR19331">
    <property type="entry name" value="SCAVENGER RECEPTOR DOMAIN-CONTAINING"/>
    <property type="match status" value="1"/>
</dbReference>
<evidence type="ECO:0000259" key="7">
    <source>
        <dbReference type="PROSITE" id="PS50287"/>
    </source>
</evidence>
<evidence type="ECO:0000256" key="5">
    <source>
        <dbReference type="PROSITE-ProRule" id="PRU00196"/>
    </source>
</evidence>
<reference evidence="8" key="1">
    <citation type="submission" date="2021-03" db="EMBL/GenBank/DDBJ databases">
        <authorList>
            <person name="Bekaert M."/>
        </authorList>
    </citation>
    <scope>NUCLEOTIDE SEQUENCE</scope>
</reference>
<feature type="domain" description="SRCR" evidence="7">
    <location>
        <begin position="84"/>
        <end position="122"/>
    </location>
</feature>
<dbReference type="FunFam" id="3.10.250.10:FF:000009">
    <property type="entry name" value="WC1"/>
    <property type="match status" value="1"/>
</dbReference>
<feature type="disulfide bond" evidence="5">
    <location>
        <begin position="401"/>
        <end position="411"/>
    </location>
</feature>
<dbReference type="InterPro" id="IPR001190">
    <property type="entry name" value="SRCR"/>
</dbReference>
<feature type="domain" description="SRCR" evidence="7">
    <location>
        <begin position="649"/>
        <end position="752"/>
    </location>
</feature>
<feature type="domain" description="SRCR" evidence="7">
    <location>
        <begin position="230"/>
        <end position="331"/>
    </location>
</feature>
<dbReference type="FunFam" id="3.10.250.10:FF:000011">
    <property type="entry name" value="Scavenger receptor class A member 5"/>
    <property type="match status" value="1"/>
</dbReference>
<feature type="disulfide bond" evidence="5">
    <location>
        <begin position="196"/>
        <end position="206"/>
    </location>
</feature>
<feature type="domain" description="CUB" evidence="6">
    <location>
        <begin position="1038"/>
        <end position="1141"/>
    </location>
</feature>
<dbReference type="FunFam" id="3.10.250.10:FF:000001">
    <property type="entry name" value="Lysyl oxidase 4 isoform X1"/>
    <property type="match status" value="4"/>
</dbReference>
<dbReference type="Proteomes" id="UP000683360">
    <property type="component" value="Unassembled WGS sequence"/>
</dbReference>
<keyword evidence="3 5" id="KW-1015">Disulfide bond</keyword>
<feature type="domain" description="SRCR" evidence="7">
    <location>
        <begin position="866"/>
        <end position="963"/>
    </location>
</feature>
<dbReference type="Gene3D" id="3.10.250.10">
    <property type="entry name" value="SRCR-like domain"/>
    <property type="match status" value="9"/>
</dbReference>
<dbReference type="SMART" id="SM00042">
    <property type="entry name" value="CUB"/>
    <property type="match status" value="1"/>
</dbReference>
<feature type="disulfide bond" evidence="5">
    <location>
        <begin position="934"/>
        <end position="944"/>
    </location>
</feature>
<sequence length="1374" mass="151184">MERCIATVIGRSETQSDNIKAIVLDSVTYSKRSGIGVRLTEGHVPNEDVLKSFMMISGVPYAMMDLQNVTVLPPSYLKPSSLSIMMDDIQCTGNETHIAACNFSGWGQHNCQHSDDVSISCGRTPIRLVNGTRLTSGRLEVYHNNVWGTVCNKNFDIEDASVVCKSLGFDAKYPYVVPNPYFGSGNGLILLENLGCTGNETDISSCSSNGWGHSNCNHDQDVSLLCDTFARLVDGPDSSSGRVELLHNGEWGTLCDDGFDIPDAAVICTMLGYNNTNPHVIYAPQFAYGSGPVFLKNIECAGNESDIEECPHSAWGVTDCQHSEDVGIDCTTDVRLVGGTGPFEGRLEVFHNGEWGTVCDSAFDASDAVVICKMLGYQQSSHSISNIKPGFGPIWMGNLTCSGDEVDIALCKFSGWGHTGNCTHTQDIAMTCGATTEVRLSGGRGNSEGRLEIAYGVTWLPVCEGGFTMNSAKVVCRHFGFPVSKNDPSVIHSTDFVNDWPTSAYAVVCTGGELDLALCNITLVANSSCSSGNYVGIRCRIKTDIRLISQLLPSSGRVELYHEGRWGSVCGHAFDSKAAEVMCRMLGFSSEGAKYFRNSKFGKSTEVPWMDNLLCSGYENDVTDCRFTWTSRACNDDANIGLECASTPVRLVNGAGPWEGRVEILNGGQWNAVCDEGFDVAEASVICKMLGFKELYTSPRAKLSSLFGASNSAARLGLMSCSGTELDIHACIQGAWGPMTCSSSEEAGVDCRESNLRLTGGSHSMEGRVELLVNGMWSAICDDDWDNVEATIVCKTLSTFPFDRRVGGKAFRNSFFGYGTGKIAYSSVKCNGTEIDVMHCSLKEVAVPTCDHSNEAGVSCSFDEQIKLSRPVSATAEGTVFVNTNGDWNTLCDNDFGNEEAQTLCRELGYCHTEGKSYLAKRNGSAILIGSLRCHGQEDNIGLCKAFMDKETCTDEAVGVDCTADRKLWKTIYSNVVYTYRDTLPVFYHLSNPEFHSSAFVVDTLTCAGWEEHISQCTFSKSGSCSVHFTHVKCFQDCVSVNNSKTGSIKSNNYPQPYEQNTDCLYIIKPPTGIYKIEFLDLQMADSGDFIEVKDKLHGRVMGHYTIFSGVKPIFGNQFYIRYRTNSQNESKGFHLQWSVADKGDTVSVNCENSKWGAGVNLTSLRAILPDMSKANEIFINQPQCYGFIYDDLLLFQQLYNECDTNKTISNGYVTYSNCIVYIRNKVVQWEVPIECRKHQSSRVYHDHFSTNKRSVVTEDESEEFKFQTTFYYDWDKSLSEDVPFAFNQTYFYKIQLTDNDSELTFELETCTLQQRKSGKVTLINVVLNGEPASSGVTVRTFSRESKVIGINVNEDVDSHFTCDVKVTFNSTDE</sequence>
<dbReference type="PROSITE" id="PS50287">
    <property type="entry name" value="SRCR_2"/>
    <property type="match status" value="9"/>
</dbReference>